<keyword evidence="1" id="KW-0732">Signal</keyword>
<evidence type="ECO:0000256" key="1">
    <source>
        <dbReference type="SAM" id="SignalP"/>
    </source>
</evidence>
<organism evidence="3 4">
    <name type="scientific">Glaciecola siphonariae</name>
    <dbReference type="NCBI Taxonomy" id="521012"/>
    <lineage>
        <taxon>Bacteria</taxon>
        <taxon>Pseudomonadati</taxon>
        <taxon>Pseudomonadota</taxon>
        <taxon>Gammaproteobacteria</taxon>
        <taxon>Alteromonadales</taxon>
        <taxon>Alteromonadaceae</taxon>
        <taxon>Glaciecola</taxon>
    </lineage>
</organism>
<dbReference type="Pfam" id="PF08239">
    <property type="entry name" value="SH3_3"/>
    <property type="match status" value="1"/>
</dbReference>
<keyword evidence="4" id="KW-1185">Reference proteome</keyword>
<proteinExistence type="predicted"/>
<gene>
    <name evidence="3" type="ORF">ACFO4O_01100</name>
</gene>
<feature type="domain" description="SH3b" evidence="2">
    <location>
        <begin position="30"/>
        <end position="97"/>
    </location>
</feature>
<evidence type="ECO:0000259" key="2">
    <source>
        <dbReference type="PROSITE" id="PS51781"/>
    </source>
</evidence>
<dbReference type="PROSITE" id="PS51781">
    <property type="entry name" value="SH3B"/>
    <property type="match status" value="1"/>
</dbReference>
<dbReference type="SUPFAM" id="SSF56925">
    <property type="entry name" value="OMPA-like"/>
    <property type="match status" value="1"/>
</dbReference>
<sequence>MQSVTFNKRCLWLGAVFFGLVYSTALAADELSLVVTSPYIDVHTGPASAYPVFHVLEKGERIDILKSRTNWYKVRAYVSGGNTLEGWIEQSSLMSTALEDGSAIFASSGSFDDYQIRDWEITIAGGVLDSISAMTVSGAWVWTRNLSVEASYTQALGDFSDNKIWSLRMRHTLFPAWRVSPYFALGTGEIRTQPRANLVQSGDEVRKSSHYEIGAGLRYYFAKSMLVKLEYRSLLALTDRDEQERLDQWMLGASVFF</sequence>
<feature type="signal peptide" evidence="1">
    <location>
        <begin position="1"/>
        <end position="27"/>
    </location>
</feature>
<comment type="caution">
    <text evidence="3">The sequence shown here is derived from an EMBL/GenBank/DDBJ whole genome shotgun (WGS) entry which is preliminary data.</text>
</comment>
<evidence type="ECO:0000313" key="4">
    <source>
        <dbReference type="Proteomes" id="UP001595897"/>
    </source>
</evidence>
<dbReference type="InterPro" id="IPR003646">
    <property type="entry name" value="SH3-like_bac-type"/>
</dbReference>
<protein>
    <submittedName>
        <fullName evidence="3">SH3 domain-containing protein</fullName>
    </submittedName>
</protein>
<accession>A0ABV9LQJ0</accession>
<dbReference type="EMBL" id="JBHSGU010000001">
    <property type="protein sequence ID" value="MFC4698757.1"/>
    <property type="molecule type" value="Genomic_DNA"/>
</dbReference>
<name>A0ABV9LQJ0_9ALTE</name>
<reference evidence="4" key="1">
    <citation type="journal article" date="2019" name="Int. J. Syst. Evol. Microbiol.">
        <title>The Global Catalogue of Microorganisms (GCM) 10K type strain sequencing project: providing services to taxonomists for standard genome sequencing and annotation.</title>
        <authorList>
            <consortium name="The Broad Institute Genomics Platform"/>
            <consortium name="The Broad Institute Genome Sequencing Center for Infectious Disease"/>
            <person name="Wu L."/>
            <person name="Ma J."/>
        </authorList>
    </citation>
    <scope>NUCLEOTIDE SEQUENCE [LARGE SCALE GENOMIC DNA]</scope>
    <source>
        <strain evidence="4">KACC 12507</strain>
    </source>
</reference>
<evidence type="ECO:0000313" key="3">
    <source>
        <dbReference type="EMBL" id="MFC4698757.1"/>
    </source>
</evidence>
<dbReference type="RefSeq" id="WP_382405401.1">
    <property type="nucleotide sequence ID" value="NZ_JBHSGU010000001.1"/>
</dbReference>
<dbReference type="Proteomes" id="UP001595897">
    <property type="component" value="Unassembled WGS sequence"/>
</dbReference>
<dbReference type="Gene3D" id="2.40.160.20">
    <property type="match status" value="1"/>
</dbReference>
<feature type="chain" id="PRO_5045338006" evidence="1">
    <location>
        <begin position="28"/>
        <end position="257"/>
    </location>
</feature>
<dbReference type="Gene3D" id="2.30.30.40">
    <property type="entry name" value="SH3 Domains"/>
    <property type="match status" value="1"/>
</dbReference>
<dbReference type="InterPro" id="IPR011250">
    <property type="entry name" value="OMP/PagP_B-barrel"/>
</dbReference>